<gene>
    <name evidence="1" type="ORF">FOZ62_010963</name>
</gene>
<name>A0A7J6S3T0_PEROL</name>
<comment type="caution">
    <text evidence="1">The sequence shown here is derived from an EMBL/GenBank/DDBJ whole genome shotgun (WGS) entry which is preliminary data.</text>
</comment>
<sequence>MSKQLDETLAGLDSIQPMQVLGKVYEAFLDTLRATSSKGGLQQDITKLIAAAESVLAPDEALAVAAMVQDHA</sequence>
<protein>
    <submittedName>
        <fullName evidence="1">Uncharacterized protein</fullName>
    </submittedName>
</protein>
<organism evidence="1 2">
    <name type="scientific">Perkinsus olseni</name>
    <name type="common">Perkinsus atlanticus</name>
    <dbReference type="NCBI Taxonomy" id="32597"/>
    <lineage>
        <taxon>Eukaryota</taxon>
        <taxon>Sar</taxon>
        <taxon>Alveolata</taxon>
        <taxon>Perkinsozoa</taxon>
        <taxon>Perkinsea</taxon>
        <taxon>Perkinsida</taxon>
        <taxon>Perkinsidae</taxon>
        <taxon>Perkinsus</taxon>
    </lineage>
</organism>
<reference evidence="1 2" key="1">
    <citation type="submission" date="2020-04" db="EMBL/GenBank/DDBJ databases">
        <title>Perkinsus olseni comparative genomics.</title>
        <authorList>
            <person name="Bogema D.R."/>
        </authorList>
    </citation>
    <scope>NUCLEOTIDE SEQUENCE [LARGE SCALE GENOMIC DNA]</scope>
    <source>
        <strain evidence="1">ATCC PRA-205</strain>
    </source>
</reference>
<accession>A0A7J6S3T0</accession>
<evidence type="ECO:0000313" key="1">
    <source>
        <dbReference type="EMBL" id="KAF4727195.1"/>
    </source>
</evidence>
<dbReference type="EMBL" id="JABANM010017777">
    <property type="protein sequence ID" value="KAF4727195.1"/>
    <property type="molecule type" value="Genomic_DNA"/>
</dbReference>
<dbReference type="Proteomes" id="UP000574390">
    <property type="component" value="Unassembled WGS sequence"/>
</dbReference>
<evidence type="ECO:0000313" key="2">
    <source>
        <dbReference type="Proteomes" id="UP000574390"/>
    </source>
</evidence>
<dbReference type="AlphaFoldDB" id="A0A7J6S3T0"/>
<proteinExistence type="predicted"/>